<dbReference type="PROSITE" id="PS00068">
    <property type="entry name" value="MDH"/>
    <property type="match status" value="1"/>
</dbReference>
<organism evidence="6 7">
    <name type="scientific">Prorocentrum cordatum</name>
    <dbReference type="NCBI Taxonomy" id="2364126"/>
    <lineage>
        <taxon>Eukaryota</taxon>
        <taxon>Sar</taxon>
        <taxon>Alveolata</taxon>
        <taxon>Dinophyceae</taxon>
        <taxon>Prorocentrales</taxon>
        <taxon>Prorocentraceae</taxon>
        <taxon>Prorocentrum</taxon>
    </lineage>
</organism>
<keyword evidence="7" id="KW-1185">Reference proteome</keyword>
<evidence type="ECO:0000256" key="3">
    <source>
        <dbReference type="ARBA" id="ARBA00023002"/>
    </source>
</evidence>
<dbReference type="InterPro" id="IPR015955">
    <property type="entry name" value="Lactate_DH/Glyco_Ohase_4_C"/>
</dbReference>
<keyword evidence="3" id="KW-0560">Oxidoreductase</keyword>
<evidence type="ECO:0000259" key="5">
    <source>
        <dbReference type="Pfam" id="PF02866"/>
    </source>
</evidence>
<accession>A0ABN9THS2</accession>
<evidence type="ECO:0000256" key="2">
    <source>
        <dbReference type="ARBA" id="ARBA00011738"/>
    </source>
</evidence>
<comment type="similarity">
    <text evidence="1">Belongs to the LDH/MDH superfamily. MDH type 1 family.</text>
</comment>
<comment type="caution">
    <text evidence="6">The sequence shown here is derived from an EMBL/GenBank/DDBJ whole genome shotgun (WGS) entry which is preliminary data.</text>
</comment>
<dbReference type="EMBL" id="CAUYUJ010014737">
    <property type="protein sequence ID" value="CAK0845431.1"/>
    <property type="molecule type" value="Genomic_DNA"/>
</dbReference>
<feature type="domain" description="Lactate/malate dehydrogenase C-terminal" evidence="5">
    <location>
        <begin position="19"/>
        <end position="186"/>
    </location>
</feature>
<evidence type="ECO:0000256" key="1">
    <source>
        <dbReference type="ARBA" id="ARBA00008824"/>
    </source>
</evidence>
<dbReference type="SUPFAM" id="SSF56327">
    <property type="entry name" value="LDH C-terminal domain-like"/>
    <property type="match status" value="1"/>
</dbReference>
<dbReference type="InterPro" id="IPR022383">
    <property type="entry name" value="Lactate/malate_DH_C"/>
</dbReference>
<dbReference type="PANTHER" id="PTHR11540:SF16">
    <property type="entry name" value="MALATE DEHYDROGENASE, MITOCHONDRIAL"/>
    <property type="match status" value="1"/>
</dbReference>
<evidence type="ECO:0000313" key="7">
    <source>
        <dbReference type="Proteomes" id="UP001189429"/>
    </source>
</evidence>
<keyword evidence="4" id="KW-0520">NAD</keyword>
<dbReference type="Gene3D" id="3.90.110.10">
    <property type="entry name" value="Lactate dehydrogenase/glycoside hydrolase, family 4, C-terminal"/>
    <property type="match status" value="1"/>
</dbReference>
<protein>
    <recommendedName>
        <fullName evidence="5">Lactate/malate dehydrogenase C-terminal domain-containing protein</fullName>
    </recommendedName>
</protein>
<proteinExistence type="inferred from homology"/>
<dbReference type="InterPro" id="IPR001252">
    <property type="entry name" value="Malate_DH_AS"/>
</dbReference>
<dbReference type="Pfam" id="PF02866">
    <property type="entry name" value="Ldh_1_C"/>
    <property type="match status" value="1"/>
</dbReference>
<reference evidence="6" key="1">
    <citation type="submission" date="2023-10" db="EMBL/GenBank/DDBJ databases">
        <authorList>
            <person name="Chen Y."/>
            <person name="Shah S."/>
            <person name="Dougan E. K."/>
            <person name="Thang M."/>
            <person name="Chan C."/>
        </authorList>
    </citation>
    <scope>NUCLEOTIDE SEQUENCE [LARGE SCALE GENOMIC DNA]</scope>
</reference>
<evidence type="ECO:0000256" key="4">
    <source>
        <dbReference type="ARBA" id="ARBA00023027"/>
    </source>
</evidence>
<comment type="subunit">
    <text evidence="2">Homodimer.</text>
</comment>
<name>A0ABN9THS2_9DINO</name>
<dbReference type="Proteomes" id="UP001189429">
    <property type="component" value="Unassembled WGS sequence"/>
</dbReference>
<dbReference type="PANTHER" id="PTHR11540">
    <property type="entry name" value="MALATE AND LACTATE DEHYDROGENASE"/>
    <property type="match status" value="1"/>
</dbReference>
<evidence type="ECO:0000313" key="6">
    <source>
        <dbReference type="EMBL" id="CAK0845431.1"/>
    </source>
</evidence>
<sequence>MATLYKRWGHDPQKICGVTTLDVVRANKFVHEVTGCPIEKISVPVVGGYSGMGKCESAVPLFSQDPAARGLSHEQKFQLMSRLQDASEEVASAKNGKGVATLSAAYAGGRFGQAVLAGLSGERTTESAFVKTDGKVYQDFEYFATRVTFGPKGVERVHPIGPISDDEQERLDGAAATLREEIDEGVRYADTVAKDNNYRDA</sequence>
<gene>
    <name evidence="6" type="ORF">PCOR1329_LOCUS39231</name>
</gene>